<evidence type="ECO:0000256" key="18">
    <source>
        <dbReference type="PROSITE-ProRule" id="PRU10141"/>
    </source>
</evidence>
<dbReference type="InterPro" id="IPR045860">
    <property type="entry name" value="Snake_toxin-like_sf"/>
</dbReference>
<dbReference type="SUPFAM" id="SSF56112">
    <property type="entry name" value="Protein kinase-like (PK-like)"/>
    <property type="match status" value="1"/>
</dbReference>
<keyword evidence="10" id="KW-0732">Signal</keyword>
<feature type="binding site" evidence="18">
    <location>
        <position position="225"/>
    </location>
    <ligand>
        <name>ATP</name>
        <dbReference type="ChEBI" id="CHEBI:30616"/>
    </ligand>
</feature>
<organism evidence="21 22">
    <name type="scientific">Oikopleura dioica</name>
    <name type="common">Tunicate</name>
    <dbReference type="NCBI Taxonomy" id="34765"/>
    <lineage>
        <taxon>Eukaryota</taxon>
        <taxon>Metazoa</taxon>
        <taxon>Chordata</taxon>
        <taxon>Tunicata</taxon>
        <taxon>Appendicularia</taxon>
        <taxon>Copelata</taxon>
        <taxon>Oikopleuridae</taxon>
        <taxon>Oikopleura</taxon>
    </lineage>
</organism>
<keyword evidence="15 19" id="KW-1133">Transmembrane helix</keyword>
<accession>E4WSQ4</accession>
<dbReference type="InterPro" id="IPR000719">
    <property type="entry name" value="Prot_kinase_dom"/>
</dbReference>
<dbReference type="InterPro" id="IPR001245">
    <property type="entry name" value="Ser-Thr/Tyr_kinase_cat_dom"/>
</dbReference>
<gene>
    <name evidence="21" type="ORF">GSOID_T00005813001</name>
</gene>
<keyword evidence="11 18" id="KW-0547">Nucleotide-binding</keyword>
<proteinExistence type="inferred from homology"/>
<evidence type="ECO:0000313" key="22">
    <source>
        <dbReference type="Proteomes" id="UP000001307"/>
    </source>
</evidence>
<evidence type="ECO:0000256" key="11">
    <source>
        <dbReference type="ARBA" id="ARBA00022741"/>
    </source>
</evidence>
<keyword evidence="8 19" id="KW-0812">Transmembrane</keyword>
<dbReference type="InterPro" id="IPR017441">
    <property type="entry name" value="Protein_kinase_ATP_BS"/>
</dbReference>
<evidence type="ECO:0000256" key="8">
    <source>
        <dbReference type="ARBA" id="ARBA00022692"/>
    </source>
</evidence>
<dbReference type="GO" id="GO:0071363">
    <property type="term" value="P:cellular response to growth factor stimulus"/>
    <property type="evidence" value="ECO:0007669"/>
    <property type="project" value="TreeGrafter"/>
</dbReference>
<dbReference type="CDD" id="cd23532">
    <property type="entry name" value="TFP_LU_ECD_BMPR1"/>
    <property type="match status" value="1"/>
</dbReference>
<dbReference type="GO" id="GO:0004675">
    <property type="term" value="F:transmembrane receptor protein serine/threonine kinase activity"/>
    <property type="evidence" value="ECO:0007669"/>
    <property type="project" value="UniProtKB-EC"/>
</dbReference>
<evidence type="ECO:0000313" key="21">
    <source>
        <dbReference type="EMBL" id="CBY06751.1"/>
    </source>
</evidence>
<dbReference type="Proteomes" id="UP000001307">
    <property type="component" value="Unassembled WGS sequence"/>
</dbReference>
<keyword evidence="6" id="KW-0723">Serine/threonine-protein kinase</keyword>
<keyword evidence="22" id="KW-1185">Reference proteome</keyword>
<evidence type="ECO:0000256" key="13">
    <source>
        <dbReference type="ARBA" id="ARBA00022840"/>
    </source>
</evidence>
<evidence type="ECO:0000256" key="4">
    <source>
        <dbReference type="ARBA" id="ARBA00009605"/>
    </source>
</evidence>
<evidence type="ECO:0000256" key="3">
    <source>
        <dbReference type="ARBA" id="ARBA00004479"/>
    </source>
</evidence>
<keyword evidence="7" id="KW-0808">Transferase</keyword>
<comment type="subcellular location">
    <subcellularLocation>
        <location evidence="3">Membrane</location>
        <topology evidence="3">Single-pass type I membrane protein</topology>
    </subcellularLocation>
</comment>
<evidence type="ECO:0000256" key="19">
    <source>
        <dbReference type="SAM" id="Phobius"/>
    </source>
</evidence>
<dbReference type="GO" id="GO:0043235">
    <property type="term" value="C:receptor complex"/>
    <property type="evidence" value="ECO:0007669"/>
    <property type="project" value="TreeGrafter"/>
</dbReference>
<dbReference type="EC" id="2.7.11.30" evidence="5"/>
<keyword evidence="13 18" id="KW-0067">ATP-binding</keyword>
<keyword evidence="12" id="KW-0418">Kinase</keyword>
<evidence type="ECO:0000256" key="2">
    <source>
        <dbReference type="ARBA" id="ARBA00001946"/>
    </source>
</evidence>
<evidence type="ECO:0000256" key="9">
    <source>
        <dbReference type="ARBA" id="ARBA00022723"/>
    </source>
</evidence>
<evidence type="ECO:0000256" key="15">
    <source>
        <dbReference type="ARBA" id="ARBA00022989"/>
    </source>
</evidence>
<dbReference type="InParanoid" id="E4WSQ4"/>
<dbReference type="GO" id="GO:0005886">
    <property type="term" value="C:plasma membrane"/>
    <property type="evidence" value="ECO:0007669"/>
    <property type="project" value="TreeGrafter"/>
</dbReference>
<evidence type="ECO:0000256" key="10">
    <source>
        <dbReference type="ARBA" id="ARBA00022729"/>
    </source>
</evidence>
<evidence type="ECO:0000256" key="17">
    <source>
        <dbReference type="ARBA" id="ARBA00023170"/>
    </source>
</evidence>
<protein>
    <recommendedName>
        <fullName evidence="5">receptor protein serine/threonine kinase</fullName>
        <ecNumber evidence="5">2.7.11.30</ecNumber>
    </recommendedName>
</protein>
<comment type="cofactor">
    <cofactor evidence="1">
        <name>Mn(2+)</name>
        <dbReference type="ChEBI" id="CHEBI:29035"/>
    </cofactor>
</comment>
<dbReference type="EMBL" id="FN653016">
    <property type="protein sequence ID" value="CBY06751.1"/>
    <property type="molecule type" value="Genomic_DNA"/>
</dbReference>
<feature type="domain" description="Protein kinase" evidence="20">
    <location>
        <begin position="198"/>
        <end position="490"/>
    </location>
</feature>
<dbReference type="PROSITE" id="PS00107">
    <property type="entry name" value="PROTEIN_KINASE_ATP"/>
    <property type="match status" value="1"/>
</dbReference>
<dbReference type="PANTHER" id="PTHR23255">
    <property type="entry name" value="TRANSFORMING GROWTH FACTOR-BETA RECEPTOR TYPE I AND II"/>
    <property type="match status" value="1"/>
</dbReference>
<dbReference type="Pfam" id="PF07714">
    <property type="entry name" value="PK_Tyr_Ser-Thr"/>
    <property type="match status" value="1"/>
</dbReference>
<feature type="transmembrane region" description="Helical" evidence="19">
    <location>
        <begin position="121"/>
        <end position="144"/>
    </location>
</feature>
<evidence type="ECO:0000256" key="6">
    <source>
        <dbReference type="ARBA" id="ARBA00022527"/>
    </source>
</evidence>
<dbReference type="AlphaFoldDB" id="E4WSQ4"/>
<dbReference type="PANTHER" id="PTHR23255:SF71">
    <property type="entry name" value="RECEPTOR PROTEIN SERINE_THREONINE KINASE"/>
    <property type="match status" value="1"/>
</dbReference>
<keyword evidence="9" id="KW-0479">Metal-binding</keyword>
<dbReference type="Gene3D" id="1.10.510.10">
    <property type="entry name" value="Transferase(Phosphotransferase) domain 1"/>
    <property type="match status" value="1"/>
</dbReference>
<evidence type="ECO:0000256" key="16">
    <source>
        <dbReference type="ARBA" id="ARBA00023136"/>
    </source>
</evidence>
<sequence length="495" mass="55780">MTERLECRCYHNCPNGKLNSTCPALGKCYIHLESVSHKEHELRAGCLPPHKKGPKKSNFDVNFSFNATFIDQCHENVDHNDISNQNLKLLCCDPVKDGNLCNDRLNMTPEAYVQPPIAPELSMAIVIVISIGATCGILLFGTLFHRFYESRKCKAKANGHGVSDFNSTESTRLMDTTTGSGRGTSNLARRTIAKDLSVSTQDAIGQGRFGSVFSGTFRFDKVAIKYFYPQCEDSFQNETAIFHKPTINLRDEHIVGFVASDIFHSPQGEIKRIIVMDFIPAGSLRDFMSRNAAKIDEKHSLKMCESLVKGVTFLHMEINGQQGKESIAHRDLSNTSVMINPNGLCCIGDFGRAYARPIRENADESNQKPVFSREPTLLYAPPEHFLTRDPLRGQTFEEMTAADVWSMGLLLWEMTYIVGNVNGYIPAYSMETGIAKNRNFQFMHSLHSQKIIPQKPQFDILYKTTTQCLTFRWQDRITSYKALKSLQEIYSKPPA</sequence>
<evidence type="ECO:0000256" key="14">
    <source>
        <dbReference type="ARBA" id="ARBA00022842"/>
    </source>
</evidence>
<comment type="similarity">
    <text evidence="4">Belongs to the protein kinase superfamily. TKL Ser/Thr protein kinase family. TGFB receptor subfamily.</text>
</comment>
<dbReference type="InterPro" id="IPR011009">
    <property type="entry name" value="Kinase-like_dom_sf"/>
</dbReference>
<reference evidence="21 22" key="1">
    <citation type="journal article" date="2010" name="Science">
        <title>Plasticity of animal genome architecture unmasked by rapid evolution of a pelagic tunicate.</title>
        <authorList>
            <person name="Denoeud F."/>
            <person name="Henriet S."/>
            <person name="Mungpakdee S."/>
            <person name="Aury J.M."/>
            <person name="Da Silva C."/>
            <person name="Brinkmann H."/>
            <person name="Mikhaleva J."/>
            <person name="Olsen L.C."/>
            <person name="Jubin C."/>
            <person name="Canestro C."/>
            <person name="Bouquet J.M."/>
            <person name="Danks G."/>
            <person name="Poulain J."/>
            <person name="Campsteijn C."/>
            <person name="Adamski M."/>
            <person name="Cross I."/>
            <person name="Yadetie F."/>
            <person name="Muffato M."/>
            <person name="Louis A."/>
            <person name="Butcher S."/>
            <person name="Tsagkogeorga G."/>
            <person name="Konrad A."/>
            <person name="Singh S."/>
            <person name="Jensen M.F."/>
            <person name="Cong E.H."/>
            <person name="Eikeseth-Otteraa H."/>
            <person name="Noel B."/>
            <person name="Anthouard V."/>
            <person name="Porcel B.M."/>
            <person name="Kachouri-Lafond R."/>
            <person name="Nishino A."/>
            <person name="Ugolini M."/>
            <person name="Chourrout P."/>
            <person name="Nishida H."/>
            <person name="Aasland R."/>
            <person name="Huzurbazar S."/>
            <person name="Westhof E."/>
            <person name="Delsuc F."/>
            <person name="Lehrach H."/>
            <person name="Reinhardt R."/>
            <person name="Weissenbach J."/>
            <person name="Roy S.W."/>
            <person name="Artiguenave F."/>
            <person name="Postlethwait J.H."/>
            <person name="Manak J.R."/>
            <person name="Thompson E.M."/>
            <person name="Jaillon O."/>
            <person name="Du Pasquier L."/>
            <person name="Boudinot P."/>
            <person name="Liberles D.A."/>
            <person name="Volff J.N."/>
            <person name="Philippe H."/>
            <person name="Lenhard B."/>
            <person name="Roest Crollius H."/>
            <person name="Wincker P."/>
            <person name="Chourrout D."/>
        </authorList>
    </citation>
    <scope>NUCLEOTIDE SEQUENCE [LARGE SCALE GENOMIC DNA]</scope>
</reference>
<dbReference type="OrthoDB" id="4062651at2759"/>
<evidence type="ECO:0000256" key="1">
    <source>
        <dbReference type="ARBA" id="ARBA00001936"/>
    </source>
</evidence>
<dbReference type="Gene3D" id="2.10.60.10">
    <property type="entry name" value="CD59"/>
    <property type="match status" value="1"/>
</dbReference>
<dbReference type="PROSITE" id="PS50011">
    <property type="entry name" value="PROTEIN_KINASE_DOM"/>
    <property type="match status" value="1"/>
</dbReference>
<keyword evidence="14" id="KW-0460">Magnesium</keyword>
<comment type="cofactor">
    <cofactor evidence="2">
        <name>Mg(2+)</name>
        <dbReference type="ChEBI" id="CHEBI:18420"/>
    </cofactor>
</comment>
<evidence type="ECO:0000256" key="7">
    <source>
        <dbReference type="ARBA" id="ARBA00022679"/>
    </source>
</evidence>
<evidence type="ECO:0000256" key="5">
    <source>
        <dbReference type="ARBA" id="ARBA00012401"/>
    </source>
</evidence>
<evidence type="ECO:0000256" key="12">
    <source>
        <dbReference type="ARBA" id="ARBA00022777"/>
    </source>
</evidence>
<keyword evidence="16 19" id="KW-0472">Membrane</keyword>
<name>E4WSQ4_OIKDI</name>
<dbReference type="InterPro" id="IPR000333">
    <property type="entry name" value="TGFB_receptor"/>
</dbReference>
<evidence type="ECO:0000259" key="20">
    <source>
        <dbReference type="PROSITE" id="PS50011"/>
    </source>
</evidence>
<keyword evidence="17" id="KW-0675">Receptor</keyword>
<dbReference type="Gene3D" id="3.30.200.20">
    <property type="entry name" value="Phosphorylase Kinase, domain 1"/>
    <property type="match status" value="1"/>
</dbReference>
<dbReference type="GO" id="GO:0005524">
    <property type="term" value="F:ATP binding"/>
    <property type="evidence" value="ECO:0007669"/>
    <property type="project" value="UniProtKB-UniRule"/>
</dbReference>